<accession>A0A0A9A9U5</accession>
<evidence type="ECO:0000313" key="2">
    <source>
        <dbReference type="EMBL" id="JAD46683.1"/>
    </source>
</evidence>
<name>A0A0A9A9U5_ARUDO</name>
<sequence>MRVGRRRHEELRGLPSDAEEHLDACRPDEGGGGAALLLLSLVKQRLDLAAQERLAGAGRATGPGASLGRVLAAAGGHHERRPFVQVDCRG</sequence>
<evidence type="ECO:0000256" key="1">
    <source>
        <dbReference type="SAM" id="MobiDB-lite"/>
    </source>
</evidence>
<dbReference type="AlphaFoldDB" id="A0A0A9A9U5"/>
<proteinExistence type="predicted"/>
<reference evidence="2" key="1">
    <citation type="submission" date="2014-09" db="EMBL/GenBank/DDBJ databases">
        <authorList>
            <person name="Magalhaes I.L.F."/>
            <person name="Oliveira U."/>
            <person name="Santos F.R."/>
            <person name="Vidigal T.H.D.A."/>
            <person name="Brescovit A.D."/>
            <person name="Santos A.J."/>
        </authorList>
    </citation>
    <scope>NUCLEOTIDE SEQUENCE</scope>
    <source>
        <tissue evidence="2">Shoot tissue taken approximately 20 cm above the soil surface</tissue>
    </source>
</reference>
<feature type="compositionally biased region" description="Basic and acidic residues" evidence="1">
    <location>
        <begin position="7"/>
        <end position="26"/>
    </location>
</feature>
<dbReference type="EMBL" id="GBRH01251212">
    <property type="protein sequence ID" value="JAD46683.1"/>
    <property type="molecule type" value="Transcribed_RNA"/>
</dbReference>
<protein>
    <submittedName>
        <fullName evidence="2">Uncharacterized protein</fullName>
    </submittedName>
</protein>
<organism evidence="2">
    <name type="scientific">Arundo donax</name>
    <name type="common">Giant reed</name>
    <name type="synonym">Donax arundinaceus</name>
    <dbReference type="NCBI Taxonomy" id="35708"/>
    <lineage>
        <taxon>Eukaryota</taxon>
        <taxon>Viridiplantae</taxon>
        <taxon>Streptophyta</taxon>
        <taxon>Embryophyta</taxon>
        <taxon>Tracheophyta</taxon>
        <taxon>Spermatophyta</taxon>
        <taxon>Magnoliopsida</taxon>
        <taxon>Liliopsida</taxon>
        <taxon>Poales</taxon>
        <taxon>Poaceae</taxon>
        <taxon>PACMAD clade</taxon>
        <taxon>Arundinoideae</taxon>
        <taxon>Arundineae</taxon>
        <taxon>Arundo</taxon>
    </lineage>
</organism>
<feature type="region of interest" description="Disordered" evidence="1">
    <location>
        <begin position="1"/>
        <end position="26"/>
    </location>
</feature>
<reference evidence="2" key="2">
    <citation type="journal article" date="2015" name="Data Brief">
        <title>Shoot transcriptome of the giant reed, Arundo donax.</title>
        <authorList>
            <person name="Barrero R.A."/>
            <person name="Guerrero F.D."/>
            <person name="Moolhuijzen P."/>
            <person name="Goolsby J.A."/>
            <person name="Tidwell J."/>
            <person name="Bellgard S.E."/>
            <person name="Bellgard M.I."/>
        </authorList>
    </citation>
    <scope>NUCLEOTIDE SEQUENCE</scope>
    <source>
        <tissue evidence="2">Shoot tissue taken approximately 20 cm above the soil surface</tissue>
    </source>
</reference>